<evidence type="ECO:0000256" key="1">
    <source>
        <dbReference type="ARBA" id="ARBA00022729"/>
    </source>
</evidence>
<protein>
    <submittedName>
        <fullName evidence="5">T9SS type A sorting domain-containing protein</fullName>
    </submittedName>
</protein>
<dbReference type="InterPro" id="IPR026444">
    <property type="entry name" value="Secre_tail"/>
</dbReference>
<dbReference type="Pfam" id="PF13205">
    <property type="entry name" value="Big_5"/>
    <property type="match status" value="1"/>
</dbReference>
<organism evidence="5 6">
    <name type="scientific">Hymenobacter gummosus</name>
    <dbReference type="NCBI Taxonomy" id="1776032"/>
    <lineage>
        <taxon>Bacteria</taxon>
        <taxon>Pseudomonadati</taxon>
        <taxon>Bacteroidota</taxon>
        <taxon>Cytophagia</taxon>
        <taxon>Cytophagales</taxon>
        <taxon>Hymenobacteraceae</taxon>
        <taxon>Hymenobacter</taxon>
    </lineage>
</organism>
<dbReference type="Pfam" id="PF01833">
    <property type="entry name" value="TIG"/>
    <property type="match status" value="1"/>
</dbReference>
<dbReference type="RefSeq" id="WP_126692199.1">
    <property type="nucleotide sequence ID" value="NZ_RXOF01000002.1"/>
</dbReference>
<dbReference type="SUPFAM" id="SSF69318">
    <property type="entry name" value="Integrin alpha N-terminal domain"/>
    <property type="match status" value="1"/>
</dbReference>
<dbReference type="PANTHER" id="PTHR46580:SF2">
    <property type="entry name" value="MAM DOMAIN-CONTAINING PROTEIN"/>
    <property type="match status" value="1"/>
</dbReference>
<dbReference type="InterPro" id="IPR014756">
    <property type="entry name" value="Ig_E-set"/>
</dbReference>
<dbReference type="InterPro" id="IPR002909">
    <property type="entry name" value="IPT_dom"/>
</dbReference>
<evidence type="ECO:0000313" key="5">
    <source>
        <dbReference type="EMBL" id="RTQ52543.1"/>
    </source>
</evidence>
<feature type="signal peptide" evidence="2">
    <location>
        <begin position="1"/>
        <end position="26"/>
    </location>
</feature>
<dbReference type="CDD" id="cd00603">
    <property type="entry name" value="IPT_PCSR"/>
    <property type="match status" value="1"/>
</dbReference>
<evidence type="ECO:0000259" key="4">
    <source>
        <dbReference type="Pfam" id="PF13205"/>
    </source>
</evidence>
<keyword evidence="6" id="KW-1185">Reference proteome</keyword>
<feature type="domain" description="SbsA Ig-like" evidence="4">
    <location>
        <begin position="25"/>
        <end position="118"/>
    </location>
</feature>
<feature type="chain" id="PRO_5018739948" evidence="2">
    <location>
        <begin position="27"/>
        <end position="675"/>
    </location>
</feature>
<evidence type="ECO:0000256" key="2">
    <source>
        <dbReference type="SAM" id="SignalP"/>
    </source>
</evidence>
<dbReference type="Pfam" id="PF13517">
    <property type="entry name" value="FG-GAP_3"/>
    <property type="match status" value="1"/>
</dbReference>
<dbReference type="Gene3D" id="2.60.40.10">
    <property type="entry name" value="Immunoglobulins"/>
    <property type="match status" value="1"/>
</dbReference>
<dbReference type="AlphaFoldDB" id="A0A3S0H9F5"/>
<dbReference type="Gene3D" id="2.130.10.130">
    <property type="entry name" value="Integrin alpha, N-terminal"/>
    <property type="match status" value="2"/>
</dbReference>
<proteinExistence type="predicted"/>
<dbReference type="PANTHER" id="PTHR46580">
    <property type="entry name" value="SENSOR KINASE-RELATED"/>
    <property type="match status" value="1"/>
</dbReference>
<dbReference type="InterPro" id="IPR028994">
    <property type="entry name" value="Integrin_alpha_N"/>
</dbReference>
<accession>A0A3S0H9F5</accession>
<dbReference type="SUPFAM" id="SSF81296">
    <property type="entry name" value="E set domains"/>
    <property type="match status" value="1"/>
</dbReference>
<gene>
    <name evidence="5" type="ORF">EJV47_05905</name>
</gene>
<name>A0A3S0H9F5_9BACT</name>
<feature type="domain" description="IPT/TIG" evidence="3">
    <location>
        <begin position="510"/>
        <end position="573"/>
    </location>
</feature>
<evidence type="ECO:0000313" key="6">
    <source>
        <dbReference type="Proteomes" id="UP000282184"/>
    </source>
</evidence>
<keyword evidence="1 2" id="KW-0732">Signal</keyword>
<dbReference type="InterPro" id="IPR032812">
    <property type="entry name" value="SbsA_Ig"/>
</dbReference>
<dbReference type="Proteomes" id="UP000282184">
    <property type="component" value="Unassembled WGS sequence"/>
</dbReference>
<dbReference type="NCBIfam" id="TIGR04183">
    <property type="entry name" value="Por_Secre_tail"/>
    <property type="match status" value="1"/>
</dbReference>
<evidence type="ECO:0000259" key="3">
    <source>
        <dbReference type="Pfam" id="PF01833"/>
    </source>
</evidence>
<dbReference type="InterPro" id="IPR013517">
    <property type="entry name" value="FG-GAP"/>
</dbReference>
<reference evidence="5 6" key="1">
    <citation type="submission" date="2018-12" db="EMBL/GenBank/DDBJ databases">
        <title>Hymenobacter gummosus sp. nov., isolated from a spring.</title>
        <authorList>
            <person name="Nie L."/>
        </authorList>
    </citation>
    <scope>NUCLEOTIDE SEQUENCE [LARGE SCALE GENOMIC DNA]</scope>
    <source>
        <strain evidence="5 6">KCTC 52166</strain>
    </source>
</reference>
<dbReference type="OrthoDB" id="868906at2"/>
<dbReference type="EMBL" id="RXOF01000002">
    <property type="protein sequence ID" value="RTQ52543.1"/>
    <property type="molecule type" value="Genomic_DNA"/>
</dbReference>
<dbReference type="InterPro" id="IPR013783">
    <property type="entry name" value="Ig-like_fold"/>
</dbReference>
<comment type="caution">
    <text evidence="5">The sequence shown here is derived from an EMBL/GenBank/DDBJ whole genome shotgun (WGS) entry which is preliminary data.</text>
</comment>
<sequence length="675" mass="68657">MHTATRIARFLLGGALLLPAPGWSQAPTLVSTSPVRSNTGVGRLSPLNATFSQAVTGAAGLRLSSPSRGALAATPSGDGTATLSLQPTQALLPGEQLMLTIPATVQGTGGAPLGSGQVMGFQVAGGPATYTFTAGGSYSGAGTSMPGIPPILGDVNKDGWLDMVVTDGGANFGLLYLGNGQGAFSTAGQQLVPGTSPQGAALGDFNNDGHLDLVTVSGDDAYGVTLSLGAGNGTFAAPTVVAAGRKARHPRTADVNGDGHQDLLYLRQAATGTTLDAVIVLLGDGRGSFASPLLVATMPETRNFYVQDLNNDGKLDLLTYSFYPGASTGISTCLGTGQGTFSPWVSAAPVNNSYPVSQLALGDMDGDGIIDLVMPNFPWNYGLNPTVRGYVKVYPGTGQGTFGNGITAGGNLPVSGYQYVNNIVLADINGDGRLDMIEGTDGASSSSFVMLQINEGQHAYSAPQRQSMWSNLFAAGDVNNDGTVDFVMTGDYFRRSEISLRLNSPLATAPTITNVSPASGAPGTLVTLTGTNLTGITTVLVGGVSVPFTVTSAGTITFSVPAGVPHGLISVVTPTGTATSGRFALVLASRRAAATLPATVFPNPATGRARLQLPAGTGPVVAELYSPLGQLVRRTRLVPGANGEAPIDLTGLAPALYTLKLQAATQSSTLRLLVE</sequence>